<evidence type="ECO:0000313" key="4">
    <source>
        <dbReference type="Proteomes" id="UP001054889"/>
    </source>
</evidence>
<accession>A0AAV5CP69</accession>
<gene>
    <name evidence="3" type="primary">ga17128</name>
    <name evidence="3" type="ORF">PR202_ga17128</name>
</gene>
<dbReference type="EMBL" id="BQKI01000008">
    <property type="protein sequence ID" value="GJM99980.1"/>
    <property type="molecule type" value="Genomic_DNA"/>
</dbReference>
<keyword evidence="1" id="KW-0560">Oxidoreductase</keyword>
<reference evidence="3" key="2">
    <citation type="submission" date="2021-12" db="EMBL/GenBank/DDBJ databases">
        <title>Resequencing data analysis of finger millet.</title>
        <authorList>
            <person name="Hatakeyama M."/>
            <person name="Aluri S."/>
            <person name="Balachadran M.T."/>
            <person name="Sivarajan S.R."/>
            <person name="Poveda L."/>
            <person name="Shimizu-Inatsugi R."/>
            <person name="Schlapbach R."/>
            <person name="Sreeman S.M."/>
            <person name="Shimizu K.K."/>
        </authorList>
    </citation>
    <scope>NUCLEOTIDE SEQUENCE</scope>
</reference>
<dbReference type="PANTHER" id="PTHR43899:SF17">
    <property type="entry name" value="OS06G0299200 PROTEIN"/>
    <property type="match status" value="1"/>
</dbReference>
<proteinExistence type="predicted"/>
<dbReference type="InterPro" id="IPR051019">
    <property type="entry name" value="VLCFA-Steroid_DH"/>
</dbReference>
<name>A0AAV5CP69_ELECO</name>
<dbReference type="Proteomes" id="UP001054889">
    <property type="component" value="Unassembled WGS sequence"/>
</dbReference>
<dbReference type="AlphaFoldDB" id="A0AAV5CP69"/>
<dbReference type="PANTHER" id="PTHR43899">
    <property type="entry name" value="RH59310P"/>
    <property type="match status" value="1"/>
</dbReference>
<evidence type="ECO:0000313" key="3">
    <source>
        <dbReference type="EMBL" id="GJM99980.1"/>
    </source>
</evidence>
<organism evidence="3 4">
    <name type="scientific">Eleusine coracana subsp. coracana</name>
    <dbReference type="NCBI Taxonomy" id="191504"/>
    <lineage>
        <taxon>Eukaryota</taxon>
        <taxon>Viridiplantae</taxon>
        <taxon>Streptophyta</taxon>
        <taxon>Embryophyta</taxon>
        <taxon>Tracheophyta</taxon>
        <taxon>Spermatophyta</taxon>
        <taxon>Magnoliopsida</taxon>
        <taxon>Liliopsida</taxon>
        <taxon>Poales</taxon>
        <taxon>Poaceae</taxon>
        <taxon>PACMAD clade</taxon>
        <taxon>Chloridoideae</taxon>
        <taxon>Cynodonteae</taxon>
        <taxon>Eleusininae</taxon>
        <taxon>Eleusine</taxon>
    </lineage>
</organism>
<evidence type="ECO:0000256" key="2">
    <source>
        <dbReference type="SAM" id="MobiDB-lite"/>
    </source>
</evidence>
<keyword evidence="4" id="KW-1185">Reference proteome</keyword>
<dbReference type="GO" id="GO:0045703">
    <property type="term" value="F:ketoreductase activity"/>
    <property type="evidence" value="ECO:0007669"/>
    <property type="project" value="TreeGrafter"/>
</dbReference>
<feature type="compositionally biased region" description="Basic residues" evidence="2">
    <location>
        <begin position="1"/>
        <end position="19"/>
    </location>
</feature>
<dbReference type="GO" id="GO:0005783">
    <property type="term" value="C:endoplasmic reticulum"/>
    <property type="evidence" value="ECO:0007669"/>
    <property type="project" value="TreeGrafter"/>
</dbReference>
<protein>
    <submittedName>
        <fullName evidence="3">Uncharacterized protein</fullName>
    </submittedName>
</protein>
<evidence type="ECO:0000256" key="1">
    <source>
        <dbReference type="ARBA" id="ARBA00023002"/>
    </source>
</evidence>
<feature type="region of interest" description="Disordered" evidence="2">
    <location>
        <begin position="1"/>
        <end position="24"/>
    </location>
</feature>
<sequence length="165" mass="18118">MAASRCRRSAVASRRRHPHPGGAAQLSLISRPVLSPPTSRRSFTRWGRALECGRDLNSRPCRFHTCLQASAPFFVATWMVPRSALPMVLVPMVPTPDTYARAAARWIGYGPLCSPAASLQLLWCLTTSIVPDAALDWFLLQLVRRQRAEIQKIKAAKGGVGVDGK</sequence>
<reference evidence="3" key="1">
    <citation type="journal article" date="2018" name="DNA Res.">
        <title>Multiple hybrid de novo genome assembly of finger millet, an orphan allotetraploid crop.</title>
        <authorList>
            <person name="Hatakeyama M."/>
            <person name="Aluri S."/>
            <person name="Balachadran M.T."/>
            <person name="Sivarajan S.R."/>
            <person name="Patrignani A."/>
            <person name="Gruter S."/>
            <person name="Poveda L."/>
            <person name="Shimizu-Inatsugi R."/>
            <person name="Baeten J."/>
            <person name="Francoijs K.J."/>
            <person name="Nataraja K.N."/>
            <person name="Reddy Y.A.N."/>
            <person name="Phadnis S."/>
            <person name="Ravikumar R.L."/>
            <person name="Schlapbach R."/>
            <person name="Sreeman S.M."/>
            <person name="Shimizu K.K."/>
        </authorList>
    </citation>
    <scope>NUCLEOTIDE SEQUENCE</scope>
</reference>
<comment type="caution">
    <text evidence="3">The sequence shown here is derived from an EMBL/GenBank/DDBJ whole genome shotgun (WGS) entry which is preliminary data.</text>
</comment>